<dbReference type="EMBL" id="JAGIZI010000755">
    <property type="protein sequence ID" value="MBP0685932.1"/>
    <property type="molecule type" value="Genomic_DNA"/>
</dbReference>
<evidence type="ECO:0000313" key="2">
    <source>
        <dbReference type="EMBL" id="MBP0685932.1"/>
    </source>
</evidence>
<evidence type="ECO:0000256" key="1">
    <source>
        <dbReference type="SAM" id="SignalP"/>
    </source>
</evidence>
<feature type="signal peptide" evidence="1">
    <location>
        <begin position="1"/>
        <end position="21"/>
    </location>
</feature>
<feature type="non-terminal residue" evidence="2">
    <location>
        <position position="69"/>
    </location>
</feature>
<reference evidence="2 3" key="1">
    <citation type="submission" date="2021-03" db="EMBL/GenBank/DDBJ databases">
        <title>Whole Genome Sequencing of Mycobacterium tuberculosis clinical isolates from Arunachal Pradesh, India.</title>
        <authorList>
            <person name="Singh S."/>
            <person name="Mudliar S.R."/>
            <person name="Kulsum U."/>
            <person name="Rufai S.B."/>
            <person name="Singh P.K."/>
            <person name="Umpo M."/>
            <person name="Nyori M."/>
        </authorList>
    </citation>
    <scope>NUCLEOTIDE SEQUENCE [LARGE SCALE GENOMIC DNA]</scope>
    <source>
        <strain evidence="2 3">OMICS/BPL/0142/20/SP</strain>
    </source>
</reference>
<evidence type="ECO:0000313" key="3">
    <source>
        <dbReference type="Proteomes" id="UP000671119"/>
    </source>
</evidence>
<name>A0ABD4Q6B1_MYCTX</name>
<feature type="chain" id="PRO_5044776916" evidence="1">
    <location>
        <begin position="22"/>
        <end position="69"/>
    </location>
</feature>
<accession>A0ABD4Q6B1</accession>
<protein>
    <submittedName>
        <fullName evidence="2">Uncharacterized protein</fullName>
    </submittedName>
</protein>
<dbReference type="AlphaFoldDB" id="A0ABD4Q6B1"/>
<organism evidence="2 3">
    <name type="scientific">Mycobacterium tuberculosis</name>
    <dbReference type="NCBI Taxonomy" id="1773"/>
    <lineage>
        <taxon>Bacteria</taxon>
        <taxon>Bacillati</taxon>
        <taxon>Actinomycetota</taxon>
        <taxon>Actinomycetes</taxon>
        <taxon>Mycobacteriales</taxon>
        <taxon>Mycobacteriaceae</taxon>
        <taxon>Mycobacterium</taxon>
        <taxon>Mycobacterium tuberculosis complex</taxon>
    </lineage>
</organism>
<comment type="caution">
    <text evidence="2">The sequence shown here is derived from an EMBL/GenBank/DDBJ whole genome shotgun (WGS) entry which is preliminary data.</text>
</comment>
<gene>
    <name evidence="2" type="ORF">J8J21_23075</name>
</gene>
<sequence length="69" mass="7565">MLAMVKAKVVAAMMINFSVGANLDLNYDGQLFTPIKNVKVVLPDTRHFVVSKKHPQGKEVAQALSRGLK</sequence>
<keyword evidence="1" id="KW-0732">Signal</keyword>
<proteinExistence type="predicted"/>
<dbReference type="Proteomes" id="UP000671119">
    <property type="component" value="Unassembled WGS sequence"/>
</dbReference>